<organism evidence="1 2">
    <name type="scientific">Ensete ventricosum</name>
    <name type="common">Abyssinian banana</name>
    <name type="synonym">Musa ensete</name>
    <dbReference type="NCBI Taxonomy" id="4639"/>
    <lineage>
        <taxon>Eukaryota</taxon>
        <taxon>Viridiplantae</taxon>
        <taxon>Streptophyta</taxon>
        <taxon>Embryophyta</taxon>
        <taxon>Tracheophyta</taxon>
        <taxon>Spermatophyta</taxon>
        <taxon>Magnoliopsida</taxon>
        <taxon>Liliopsida</taxon>
        <taxon>Zingiberales</taxon>
        <taxon>Musaceae</taxon>
        <taxon>Ensete</taxon>
    </lineage>
</organism>
<proteinExistence type="predicted"/>
<reference evidence="1 2" key="1">
    <citation type="journal article" date="2014" name="Agronomy (Basel)">
        <title>A Draft Genome Sequence for Ensete ventricosum, the Drought-Tolerant Tree Against Hunger.</title>
        <authorList>
            <person name="Harrison J."/>
            <person name="Moore K.A."/>
            <person name="Paszkiewicz K."/>
            <person name="Jones T."/>
            <person name="Grant M."/>
            <person name="Ambacheew D."/>
            <person name="Muzemil S."/>
            <person name="Studholme D.J."/>
        </authorList>
    </citation>
    <scope>NUCLEOTIDE SEQUENCE [LARGE SCALE GENOMIC DNA]</scope>
</reference>
<evidence type="ECO:0000313" key="1">
    <source>
        <dbReference type="EMBL" id="RRT60635.1"/>
    </source>
</evidence>
<name>A0A426Z9H5_ENSVE</name>
<gene>
    <name evidence="1" type="ORF">B296_00044837</name>
</gene>
<comment type="caution">
    <text evidence="1">The sequence shown here is derived from an EMBL/GenBank/DDBJ whole genome shotgun (WGS) entry which is preliminary data.</text>
</comment>
<accession>A0A426Z9H5</accession>
<dbReference type="EMBL" id="AMZH03007709">
    <property type="protein sequence ID" value="RRT60635.1"/>
    <property type="molecule type" value="Genomic_DNA"/>
</dbReference>
<dbReference type="AlphaFoldDB" id="A0A426Z9H5"/>
<protein>
    <submittedName>
        <fullName evidence="1">Uncharacterized protein</fullName>
    </submittedName>
</protein>
<sequence length="219" mass="24480">MLRLAWEKNWPQAATTRGRPAGKDAPQERYSLLLFFFFSSSSSLFLPQSTTDDRFLFQSVVDDRNRPPDSERSAGTLWHTARYKIKKWVMSPRSFSPCGETFLLPGQGEEMSLQSHVDEASSPHFFSPRSLKLILPAKPRCGFFSPRDESDCRGKAASDLHVLPFLLPLLPPLPLILPLLPSPSTDTTRQRAATIKIDCYRLISSGNKAKTASVGGITR</sequence>
<dbReference type="Proteomes" id="UP000287651">
    <property type="component" value="Unassembled WGS sequence"/>
</dbReference>
<evidence type="ECO:0000313" key="2">
    <source>
        <dbReference type="Proteomes" id="UP000287651"/>
    </source>
</evidence>